<dbReference type="EMBL" id="JMCB01000031">
    <property type="protein sequence ID" value="KFE60154.1"/>
    <property type="molecule type" value="Genomic_DNA"/>
</dbReference>
<name>A0A085VXJ1_9BACT</name>
<keyword evidence="1" id="KW-0732">Signal</keyword>
<reference evidence="2 3" key="1">
    <citation type="submission" date="2014-04" db="EMBL/GenBank/DDBJ databases">
        <title>Genome assembly of Hyalangium minutum DSM 14724.</title>
        <authorList>
            <person name="Sharma G."/>
            <person name="Subramanian S."/>
        </authorList>
    </citation>
    <scope>NUCLEOTIDE SEQUENCE [LARGE SCALE GENOMIC DNA]</scope>
    <source>
        <strain evidence="2 3">DSM 14724</strain>
    </source>
</reference>
<feature type="signal peptide" evidence="1">
    <location>
        <begin position="1"/>
        <end position="17"/>
    </location>
</feature>
<evidence type="ECO:0000256" key="1">
    <source>
        <dbReference type="SAM" id="SignalP"/>
    </source>
</evidence>
<accession>A0A085VXJ1</accession>
<evidence type="ECO:0000313" key="2">
    <source>
        <dbReference type="EMBL" id="KFE60154.1"/>
    </source>
</evidence>
<keyword evidence="3" id="KW-1185">Reference proteome</keyword>
<proteinExistence type="predicted"/>
<dbReference type="Proteomes" id="UP000028725">
    <property type="component" value="Unassembled WGS sequence"/>
</dbReference>
<sequence>MLSLLLAATLAAAPAPRALDSANTVVHIPQPAKLSGLYAFMSRAGVHAALARPATWSAEFHPFLALDPMRPETLTAAGIDPASPATISFIERGEVSCSRLSDPQAFQTQALEALSSTTSVKPTTAKGITTASAPRGTGRAGYVLKGQEACSFATLYDDDDLLKATLKLMGKTPAPDARLTKLPGAVYVIQGATVVGLDGTADTLQAEGTSTRLPLPPFQASPTSPYGALKLDGLLISRAQVAPAGLSQAVGAVRYSVQQVCPTCPPDQVQAVAEAITQQLTGHLLVLVDSVQVKASLRTPEGRFFAPRQAVAAQVKDAAKLKEALAPLANFPGAQALADGYTLALKGGTVSVRQKGSHLVLGNDEAVVNTLLGALSDKAAAKLPHAVDFTADPKKVARGLSQVSLLDIMANQQLAGLFAASAEMGPLLANSERISGWLDSAPGGGHRFSTTWTLAASAGKP</sequence>
<organism evidence="2 3">
    <name type="scientific">Hyalangium minutum</name>
    <dbReference type="NCBI Taxonomy" id="394096"/>
    <lineage>
        <taxon>Bacteria</taxon>
        <taxon>Pseudomonadati</taxon>
        <taxon>Myxococcota</taxon>
        <taxon>Myxococcia</taxon>
        <taxon>Myxococcales</taxon>
        <taxon>Cystobacterineae</taxon>
        <taxon>Archangiaceae</taxon>
        <taxon>Hyalangium</taxon>
    </lineage>
</organism>
<gene>
    <name evidence="2" type="ORF">DB31_6025</name>
</gene>
<dbReference type="RefSeq" id="WP_044199368.1">
    <property type="nucleotide sequence ID" value="NZ_JMCB01000031.1"/>
</dbReference>
<dbReference type="OrthoDB" id="5379303at2"/>
<comment type="caution">
    <text evidence="2">The sequence shown here is derived from an EMBL/GenBank/DDBJ whole genome shotgun (WGS) entry which is preliminary data.</text>
</comment>
<dbReference type="STRING" id="394096.DB31_6025"/>
<protein>
    <submittedName>
        <fullName evidence="2">Uncharacterized protein</fullName>
    </submittedName>
</protein>
<evidence type="ECO:0000313" key="3">
    <source>
        <dbReference type="Proteomes" id="UP000028725"/>
    </source>
</evidence>
<dbReference type="AlphaFoldDB" id="A0A085VXJ1"/>
<feature type="chain" id="PRO_5001799394" evidence="1">
    <location>
        <begin position="18"/>
        <end position="461"/>
    </location>
</feature>